<name>A0A1I4SL93_ECTMO</name>
<keyword evidence="2" id="KW-1185">Reference proteome</keyword>
<gene>
    <name evidence="1" type="ORF">SAMN05421721_11828</name>
</gene>
<evidence type="ECO:0000313" key="2">
    <source>
        <dbReference type="Proteomes" id="UP000199556"/>
    </source>
</evidence>
<dbReference type="AlphaFoldDB" id="A0A1I4SL93"/>
<reference evidence="1 2" key="1">
    <citation type="submission" date="2016-10" db="EMBL/GenBank/DDBJ databases">
        <authorList>
            <person name="de Groot N.N."/>
        </authorList>
    </citation>
    <scope>NUCLEOTIDE SEQUENCE [LARGE SCALE GENOMIC DNA]</scope>
    <source>
        <strain evidence="1 2">DSM 4180</strain>
    </source>
</reference>
<protein>
    <submittedName>
        <fullName evidence="1">Uncharacterized protein</fullName>
    </submittedName>
</protein>
<dbReference type="RefSeq" id="WP_090487080.1">
    <property type="nucleotide sequence ID" value="NZ_FOUO01000018.1"/>
</dbReference>
<dbReference type="STRING" id="195064.SAMN05421721_11828"/>
<proteinExistence type="predicted"/>
<dbReference type="Proteomes" id="UP000199556">
    <property type="component" value="Unassembled WGS sequence"/>
</dbReference>
<dbReference type="OrthoDB" id="8481263at2"/>
<sequence>MSVNHAAPRDPETRLRRILRRLPQAQRETLVSFAEFLAQRHPAEEAPLPEPEAIPRPREETVVKAMKRLSATYPMLDKSRLLNETSALMSQHVMQGRPAQEVIDELETLFARHYRRLCGEEE</sequence>
<evidence type="ECO:0000313" key="1">
    <source>
        <dbReference type="EMBL" id="SFM65195.1"/>
    </source>
</evidence>
<accession>A0A1I4SL93</accession>
<organism evidence="1 2">
    <name type="scientific">Ectothiorhodospira mobilis</name>
    <dbReference type="NCBI Taxonomy" id="195064"/>
    <lineage>
        <taxon>Bacteria</taxon>
        <taxon>Pseudomonadati</taxon>
        <taxon>Pseudomonadota</taxon>
        <taxon>Gammaproteobacteria</taxon>
        <taxon>Chromatiales</taxon>
        <taxon>Ectothiorhodospiraceae</taxon>
        <taxon>Ectothiorhodospira</taxon>
    </lineage>
</organism>
<dbReference type="EMBL" id="FOUO01000018">
    <property type="protein sequence ID" value="SFM65195.1"/>
    <property type="molecule type" value="Genomic_DNA"/>
</dbReference>